<dbReference type="Gene3D" id="3.40.140.20">
    <property type="match status" value="2"/>
</dbReference>
<dbReference type="PROSITE" id="PS51855">
    <property type="entry name" value="MGS"/>
    <property type="match status" value="1"/>
</dbReference>
<evidence type="ECO:0000313" key="12">
    <source>
        <dbReference type="EMBL" id="GBC98959.1"/>
    </source>
</evidence>
<dbReference type="InterPro" id="IPR036914">
    <property type="entry name" value="MGS-like_dom_sf"/>
</dbReference>
<evidence type="ECO:0000256" key="6">
    <source>
        <dbReference type="ARBA" id="ARBA00022801"/>
    </source>
</evidence>
<dbReference type="GO" id="GO:0004643">
    <property type="term" value="F:phosphoribosylaminoimidazolecarboxamide formyltransferase activity"/>
    <property type="evidence" value="ECO:0007669"/>
    <property type="project" value="UniProtKB-UniRule"/>
</dbReference>
<protein>
    <recommendedName>
        <fullName evidence="10">Bifunctional purine biosynthesis protein PurH</fullName>
    </recommendedName>
    <domain>
        <recommendedName>
            <fullName evidence="10">Phosphoribosylaminoimidazolecarboxamide formyltransferase</fullName>
            <ecNumber evidence="10">2.1.2.3</ecNumber>
        </recommendedName>
        <alternativeName>
            <fullName evidence="10">AICAR transformylase</fullName>
        </alternativeName>
    </domain>
    <domain>
        <recommendedName>
            <fullName evidence="10">IMP cyclohydrolase</fullName>
            <ecNumber evidence="10">3.5.4.10</ecNumber>
        </recommendedName>
        <alternativeName>
            <fullName evidence="10">ATIC</fullName>
        </alternativeName>
        <alternativeName>
            <fullName evidence="10">IMP synthase</fullName>
        </alternativeName>
        <alternativeName>
            <fullName evidence="10">Inosinicase</fullName>
        </alternativeName>
    </domain>
</protein>
<gene>
    <name evidence="10 12" type="primary">purH</name>
    <name evidence="12" type="ORF">HRbin17_01480</name>
</gene>
<name>A0A2H5XCP5_9BACT</name>
<keyword evidence="7 10" id="KW-0511">Multifunctional enzyme</keyword>
<dbReference type="GO" id="GO:0005829">
    <property type="term" value="C:cytosol"/>
    <property type="evidence" value="ECO:0007669"/>
    <property type="project" value="TreeGrafter"/>
</dbReference>
<dbReference type="Pfam" id="PF02142">
    <property type="entry name" value="MGS"/>
    <property type="match status" value="1"/>
</dbReference>
<comment type="pathway">
    <text evidence="2 10">Purine metabolism; IMP biosynthesis via de novo pathway; 5-formamido-1-(5-phospho-D-ribosyl)imidazole-4-carboxamide from 5-amino-1-(5-phospho-D-ribosyl)imidazole-4-carboxamide (10-formyl THF route): step 1/1.</text>
</comment>
<comment type="caution">
    <text evidence="12">The sequence shown here is derived from an EMBL/GenBank/DDBJ whole genome shotgun (WGS) entry which is preliminary data.</text>
</comment>
<dbReference type="AlphaFoldDB" id="A0A2H5XCP5"/>
<dbReference type="InterPro" id="IPR016193">
    <property type="entry name" value="Cytidine_deaminase-like"/>
</dbReference>
<comment type="catalytic activity">
    <reaction evidence="9 10">
        <text>IMP + H2O = 5-formamido-1-(5-phospho-D-ribosyl)imidazole-4-carboxamide</text>
        <dbReference type="Rhea" id="RHEA:18445"/>
        <dbReference type="ChEBI" id="CHEBI:15377"/>
        <dbReference type="ChEBI" id="CHEBI:58053"/>
        <dbReference type="ChEBI" id="CHEBI:58467"/>
        <dbReference type="EC" id="3.5.4.10"/>
    </reaction>
</comment>
<evidence type="ECO:0000256" key="2">
    <source>
        <dbReference type="ARBA" id="ARBA00004954"/>
    </source>
</evidence>
<dbReference type="UniPathway" id="UPA00074">
    <property type="reaction ID" value="UER00133"/>
</dbReference>
<dbReference type="SMART" id="SM00798">
    <property type="entry name" value="AICARFT_IMPCHas"/>
    <property type="match status" value="1"/>
</dbReference>
<dbReference type="Gene3D" id="3.40.50.1380">
    <property type="entry name" value="Methylglyoxal synthase-like domain"/>
    <property type="match status" value="1"/>
</dbReference>
<comment type="pathway">
    <text evidence="1 10">Purine metabolism; IMP biosynthesis via de novo pathway; IMP from 5-formamido-1-(5-phospho-D-ribosyl)imidazole-4-carboxamide: step 1/1.</text>
</comment>
<dbReference type="CDD" id="cd01421">
    <property type="entry name" value="IMPCH"/>
    <property type="match status" value="1"/>
</dbReference>
<dbReference type="NCBIfam" id="TIGR00355">
    <property type="entry name" value="purH"/>
    <property type="match status" value="1"/>
</dbReference>
<keyword evidence="5 10" id="KW-0658">Purine biosynthesis</keyword>
<dbReference type="GO" id="GO:0003937">
    <property type="term" value="F:IMP cyclohydrolase activity"/>
    <property type="evidence" value="ECO:0007669"/>
    <property type="project" value="UniProtKB-UniRule"/>
</dbReference>
<dbReference type="EC" id="3.5.4.10" evidence="10"/>
<feature type="domain" description="MGS-like" evidence="11">
    <location>
        <begin position="1"/>
        <end position="144"/>
    </location>
</feature>
<reference evidence="13" key="1">
    <citation type="submission" date="2017-09" db="EMBL/GenBank/DDBJ databases">
        <title>Metaegenomics of thermophilic ammonia-oxidizing enrichment culture.</title>
        <authorList>
            <person name="Kato S."/>
            <person name="Suzuki K."/>
        </authorList>
    </citation>
    <scope>NUCLEOTIDE SEQUENCE [LARGE SCALE GENOMIC DNA]</scope>
</reference>
<dbReference type="FunFam" id="3.40.140.20:FF:000001">
    <property type="entry name" value="Bifunctional purine biosynthesis protein PurH"/>
    <property type="match status" value="1"/>
</dbReference>
<evidence type="ECO:0000256" key="5">
    <source>
        <dbReference type="ARBA" id="ARBA00022755"/>
    </source>
</evidence>
<dbReference type="PANTHER" id="PTHR11692:SF0">
    <property type="entry name" value="BIFUNCTIONAL PURINE BIOSYNTHESIS PROTEIN ATIC"/>
    <property type="match status" value="1"/>
</dbReference>
<dbReference type="PIRSF" id="PIRSF000414">
    <property type="entry name" value="AICARFT_IMPCHas"/>
    <property type="match status" value="1"/>
</dbReference>
<dbReference type="InterPro" id="IPR024051">
    <property type="entry name" value="AICAR_Tfase_dup_dom_sf"/>
</dbReference>
<evidence type="ECO:0000256" key="7">
    <source>
        <dbReference type="ARBA" id="ARBA00023268"/>
    </source>
</evidence>
<dbReference type="PANTHER" id="PTHR11692">
    <property type="entry name" value="BIFUNCTIONAL PURINE BIOSYNTHESIS PROTEIN PURH"/>
    <property type="match status" value="1"/>
</dbReference>
<accession>A0A2H5XCP5</accession>
<keyword evidence="4 10" id="KW-0808">Transferase</keyword>
<evidence type="ECO:0000256" key="9">
    <source>
        <dbReference type="ARBA" id="ARBA00050687"/>
    </source>
</evidence>
<dbReference type="EMBL" id="BEHT01000018">
    <property type="protein sequence ID" value="GBC98959.1"/>
    <property type="molecule type" value="Genomic_DNA"/>
</dbReference>
<keyword evidence="6 10" id="KW-0378">Hydrolase</keyword>
<dbReference type="InterPro" id="IPR011607">
    <property type="entry name" value="MGS-like_dom"/>
</dbReference>
<comment type="domain">
    <text evidence="10">The IMP cyclohydrolase activity resides in the N-terminal region.</text>
</comment>
<evidence type="ECO:0000256" key="1">
    <source>
        <dbReference type="ARBA" id="ARBA00004844"/>
    </source>
</evidence>
<evidence type="ECO:0000259" key="11">
    <source>
        <dbReference type="PROSITE" id="PS51855"/>
    </source>
</evidence>
<organism evidence="12 13">
    <name type="scientific">Candidatus Fervidibacter japonicus</name>
    <dbReference type="NCBI Taxonomy" id="2035412"/>
    <lineage>
        <taxon>Bacteria</taxon>
        <taxon>Candidatus Fervidibacterota</taxon>
        <taxon>Candidatus Fervidibacter</taxon>
    </lineage>
</organism>
<evidence type="ECO:0000256" key="10">
    <source>
        <dbReference type="HAMAP-Rule" id="MF_00139"/>
    </source>
</evidence>
<dbReference type="GO" id="GO:0006189">
    <property type="term" value="P:'de novo' IMP biosynthetic process"/>
    <property type="evidence" value="ECO:0007669"/>
    <property type="project" value="UniProtKB-UniRule"/>
</dbReference>
<dbReference type="Pfam" id="PF01808">
    <property type="entry name" value="AICARFT_IMPCHas"/>
    <property type="match status" value="1"/>
</dbReference>
<dbReference type="NCBIfam" id="NF002049">
    <property type="entry name" value="PRK00881.1"/>
    <property type="match status" value="1"/>
</dbReference>
<dbReference type="FunFam" id="3.40.50.1380:FF:000001">
    <property type="entry name" value="Bifunctional purine biosynthesis protein PurH"/>
    <property type="match status" value="1"/>
</dbReference>
<dbReference type="Proteomes" id="UP000236173">
    <property type="component" value="Unassembled WGS sequence"/>
</dbReference>
<comment type="similarity">
    <text evidence="3 10">Belongs to the PurH family.</text>
</comment>
<dbReference type="SUPFAM" id="SSF52335">
    <property type="entry name" value="Methylglyoxal synthase-like"/>
    <property type="match status" value="1"/>
</dbReference>
<evidence type="ECO:0000256" key="4">
    <source>
        <dbReference type="ARBA" id="ARBA00022679"/>
    </source>
</evidence>
<dbReference type="SUPFAM" id="SSF53927">
    <property type="entry name" value="Cytidine deaminase-like"/>
    <property type="match status" value="1"/>
</dbReference>
<dbReference type="HAMAP" id="MF_00139">
    <property type="entry name" value="PurH"/>
    <property type="match status" value="1"/>
</dbReference>
<dbReference type="EC" id="2.1.2.3" evidence="10"/>
<sequence length="521" mass="56233">MTKRALLSVWDKRGLVAFAQGLHELGFALISTGGTAKALRDAGLPVTEVREVTQFPEILNGRVKTIHPFIAAGILARRDVAAHLRELEQLGIAPIDLVAVNLYPFREVVRQGVDELTALEHIDIGGVTLLRAAAKNYRDVVVVCDPADYLPVLRWLKDGAMPLKVRAELALKAFAHTAAYDAAVLSYFRQQTGILFPSELALGFVKRMDARYGENPHQQGAFYVDPLSEVPSVATAVQLSGKELSFNNIADLDAALNLVREFDRPAACIIKHTNPCGVAIGETLADAFAKARDADPEARFGGIIGVNRKVDGATADEILVQGSFYEAIIAPDYDPDALERIKTRKGWGETIRILSLQLGDQPLLPAVGAAELYVKSVTGGLLAQTADVDDVPSERWQVVTERAPTESEWRDLWFAWKVVKHVKSNAVVVAKNGATVGIGAGQMNRALSVKIAVELAGERAKGAVLASDAFFPMPDGPEIAAQAGVTAIVQPGGSKRDPDVIAACNRYGVAMVFTGRRHFRH</sequence>
<dbReference type="InterPro" id="IPR002695">
    <property type="entry name" value="PurH-like"/>
</dbReference>
<dbReference type="SMART" id="SM00851">
    <property type="entry name" value="MGS"/>
    <property type="match status" value="1"/>
</dbReference>
<proteinExistence type="inferred from homology"/>
<comment type="catalytic activity">
    <reaction evidence="8 10">
        <text>(6R)-10-formyltetrahydrofolate + 5-amino-1-(5-phospho-beta-D-ribosyl)imidazole-4-carboxamide = 5-formamido-1-(5-phospho-D-ribosyl)imidazole-4-carboxamide + (6S)-5,6,7,8-tetrahydrofolate</text>
        <dbReference type="Rhea" id="RHEA:22192"/>
        <dbReference type="ChEBI" id="CHEBI:57453"/>
        <dbReference type="ChEBI" id="CHEBI:58467"/>
        <dbReference type="ChEBI" id="CHEBI:58475"/>
        <dbReference type="ChEBI" id="CHEBI:195366"/>
        <dbReference type="EC" id="2.1.2.3"/>
    </reaction>
</comment>
<evidence type="ECO:0000256" key="3">
    <source>
        <dbReference type="ARBA" id="ARBA00007667"/>
    </source>
</evidence>
<evidence type="ECO:0000256" key="8">
    <source>
        <dbReference type="ARBA" id="ARBA00050488"/>
    </source>
</evidence>
<evidence type="ECO:0000313" key="13">
    <source>
        <dbReference type="Proteomes" id="UP000236173"/>
    </source>
</evidence>